<dbReference type="NCBIfam" id="TIGR00029">
    <property type="entry name" value="S20"/>
    <property type="match status" value="1"/>
</dbReference>
<evidence type="ECO:0000256" key="6">
    <source>
        <dbReference type="ARBA" id="ARBA00035343"/>
    </source>
</evidence>
<name>A0A0G1JF27_9BACT</name>
<dbReference type="GO" id="GO:0005840">
    <property type="term" value="C:ribosome"/>
    <property type="evidence" value="ECO:0007669"/>
    <property type="project" value="UniProtKB-KW"/>
</dbReference>
<dbReference type="SUPFAM" id="SSF46992">
    <property type="entry name" value="Ribosomal protein S20"/>
    <property type="match status" value="1"/>
</dbReference>
<feature type="region of interest" description="Disordered" evidence="7">
    <location>
        <begin position="40"/>
        <end position="61"/>
    </location>
</feature>
<gene>
    <name evidence="8" type="ORF">UW21_C0005G0013</name>
</gene>
<dbReference type="Pfam" id="PF01649">
    <property type="entry name" value="Ribosomal_S20p"/>
    <property type="match status" value="1"/>
</dbReference>
<evidence type="ECO:0000256" key="5">
    <source>
        <dbReference type="ARBA" id="ARBA00035136"/>
    </source>
</evidence>
<evidence type="ECO:0000256" key="2">
    <source>
        <dbReference type="ARBA" id="ARBA00022884"/>
    </source>
</evidence>
<evidence type="ECO:0000256" key="3">
    <source>
        <dbReference type="ARBA" id="ARBA00022980"/>
    </source>
</evidence>
<dbReference type="GO" id="GO:0006412">
    <property type="term" value="P:translation"/>
    <property type="evidence" value="ECO:0007669"/>
    <property type="project" value="InterPro"/>
</dbReference>
<evidence type="ECO:0000313" key="8">
    <source>
        <dbReference type="EMBL" id="KKT34019.1"/>
    </source>
</evidence>
<organism evidence="8 9">
    <name type="scientific">Candidatus Woesebacteria bacterium GW2011_GWB1_44_11b</name>
    <dbReference type="NCBI Taxonomy" id="1618580"/>
    <lineage>
        <taxon>Bacteria</taxon>
        <taxon>Candidatus Woeseibacteriota</taxon>
    </lineage>
</organism>
<proteinExistence type="predicted"/>
<dbReference type="GO" id="GO:0019843">
    <property type="term" value="F:rRNA binding"/>
    <property type="evidence" value="ECO:0007669"/>
    <property type="project" value="UniProtKB-KW"/>
</dbReference>
<dbReference type="Gene3D" id="1.20.58.110">
    <property type="entry name" value="Ribosomal protein S20"/>
    <property type="match status" value="1"/>
</dbReference>
<evidence type="ECO:0000256" key="1">
    <source>
        <dbReference type="ARBA" id="ARBA00022730"/>
    </source>
</evidence>
<dbReference type="EMBL" id="LCHL01000005">
    <property type="protein sequence ID" value="KKT34019.1"/>
    <property type="molecule type" value="Genomic_DNA"/>
</dbReference>
<keyword evidence="3 8" id="KW-0689">Ribosomal protein</keyword>
<keyword evidence="4" id="KW-0687">Ribonucleoprotein</keyword>
<dbReference type="AlphaFoldDB" id="A0A0G1JF27"/>
<dbReference type="GO" id="GO:0003735">
    <property type="term" value="F:structural constituent of ribosome"/>
    <property type="evidence" value="ECO:0007669"/>
    <property type="project" value="InterPro"/>
</dbReference>
<feature type="non-terminal residue" evidence="8">
    <location>
        <position position="1"/>
    </location>
</feature>
<dbReference type="InterPro" id="IPR036510">
    <property type="entry name" value="Ribosomal_bS20_sf"/>
</dbReference>
<evidence type="ECO:0000313" key="9">
    <source>
        <dbReference type="Proteomes" id="UP000034192"/>
    </source>
</evidence>
<protein>
    <recommendedName>
        <fullName evidence="5">Small ribosomal subunit protein bS20</fullName>
    </recommendedName>
    <alternativeName>
        <fullName evidence="6">30S ribosomal protein S20</fullName>
    </alternativeName>
</protein>
<evidence type="ECO:0000256" key="4">
    <source>
        <dbReference type="ARBA" id="ARBA00023274"/>
    </source>
</evidence>
<dbReference type="GO" id="GO:1990904">
    <property type="term" value="C:ribonucleoprotein complex"/>
    <property type="evidence" value="ECO:0007669"/>
    <property type="project" value="UniProtKB-KW"/>
</dbReference>
<accession>A0A0G1JF27</accession>
<comment type="caution">
    <text evidence="8">The sequence shown here is derived from an EMBL/GenBank/DDBJ whole genome shotgun (WGS) entry which is preliminary data.</text>
</comment>
<dbReference type="InterPro" id="IPR002583">
    <property type="entry name" value="Ribosomal_bS20"/>
</dbReference>
<dbReference type="Proteomes" id="UP000034192">
    <property type="component" value="Unassembled WGS sequence"/>
</dbReference>
<reference evidence="8 9" key="1">
    <citation type="journal article" date="2015" name="Nature">
        <title>rRNA introns, odd ribosomes, and small enigmatic genomes across a large radiation of phyla.</title>
        <authorList>
            <person name="Brown C.T."/>
            <person name="Hug L.A."/>
            <person name="Thomas B.C."/>
            <person name="Sharon I."/>
            <person name="Castelle C.J."/>
            <person name="Singh A."/>
            <person name="Wilkins M.J."/>
            <person name="Williams K.H."/>
            <person name="Banfield J.F."/>
        </authorList>
    </citation>
    <scope>NUCLEOTIDE SEQUENCE [LARGE SCALE GENOMIC DNA]</scope>
</reference>
<sequence>RSLKKEIVKALNLKDTEAAKKKISELYRALDKAAKTKAIHNNKAARLKSRLSKKVAKQKSR</sequence>
<evidence type="ECO:0000256" key="7">
    <source>
        <dbReference type="SAM" id="MobiDB-lite"/>
    </source>
</evidence>
<keyword evidence="1" id="KW-0699">rRNA-binding</keyword>
<keyword evidence="2" id="KW-0694">RNA-binding</keyword>